<gene>
    <name evidence="3" type="ORF">ACFQZM_33805</name>
</gene>
<keyword evidence="2" id="KW-0349">Heme</keyword>
<organism evidence="3 4">
    <name type="scientific">Actinomadura fibrosa</name>
    <dbReference type="NCBI Taxonomy" id="111802"/>
    <lineage>
        <taxon>Bacteria</taxon>
        <taxon>Bacillati</taxon>
        <taxon>Actinomycetota</taxon>
        <taxon>Actinomycetes</taxon>
        <taxon>Streptosporangiales</taxon>
        <taxon>Thermomonosporaceae</taxon>
        <taxon>Actinomadura</taxon>
    </lineage>
</organism>
<dbReference type="PRINTS" id="PR00385">
    <property type="entry name" value="P450"/>
</dbReference>
<dbReference type="PROSITE" id="PS00086">
    <property type="entry name" value="CYTOCHROME_P450"/>
    <property type="match status" value="1"/>
</dbReference>
<dbReference type="PANTHER" id="PTHR46696">
    <property type="entry name" value="P450, PUTATIVE (EUROFUNG)-RELATED"/>
    <property type="match status" value="1"/>
</dbReference>
<keyword evidence="2" id="KW-0560">Oxidoreductase</keyword>
<name>A0ABW2XTR5_9ACTN</name>
<reference evidence="4" key="1">
    <citation type="journal article" date="2019" name="Int. J. Syst. Evol. Microbiol.">
        <title>The Global Catalogue of Microorganisms (GCM) 10K type strain sequencing project: providing services to taxonomists for standard genome sequencing and annotation.</title>
        <authorList>
            <consortium name="The Broad Institute Genomics Platform"/>
            <consortium name="The Broad Institute Genome Sequencing Center for Infectious Disease"/>
            <person name="Wu L."/>
            <person name="Ma J."/>
        </authorList>
    </citation>
    <scope>NUCLEOTIDE SEQUENCE [LARGE SCALE GENOMIC DNA]</scope>
    <source>
        <strain evidence="4">JCM 9371</strain>
    </source>
</reference>
<evidence type="ECO:0000313" key="3">
    <source>
        <dbReference type="EMBL" id="MFD0689504.1"/>
    </source>
</evidence>
<keyword evidence="4" id="KW-1185">Reference proteome</keyword>
<dbReference type="Gene3D" id="1.10.630.10">
    <property type="entry name" value="Cytochrome P450"/>
    <property type="match status" value="1"/>
</dbReference>
<keyword evidence="2" id="KW-0408">Iron</keyword>
<evidence type="ECO:0000256" key="2">
    <source>
        <dbReference type="RuleBase" id="RU000461"/>
    </source>
</evidence>
<sequence length="398" mass="45003">MSAQDTKVSWDPYDPTLYADPYPTFRRLREEAPLYYNEKHDFYALSRAADIERGLPDWQTFSSARGGILELIKSGIEIPPGTLIFEDPTIHDVHRRLLARVFTPRRVAELEPRVREYCVRTLDPLVGAGRFDLAATVGAEMPMRVIGMLLGIPEADQEVVRESADENLRTRDDGKMDFKGGAILSNEVFGDYIDWRMEHPSDDLMTELLNAEFEDEDGTRRTLTRDEVLTYVTVVAGAGNETTGRLIGWCGSLLARYPGERRRLVEDPSLIRNAIEEVLRFEPPGPAIARYVTRDVEFHGETVPGGSAMMFIVAAANRDESRFPDPDRFDVHRRMSQQITFGLGPHYCLGAALARLEGRVALEEMLKRFPDWDVDWDAAKLAQTSTVRGWETLPLIIG</sequence>
<accession>A0ABW2XTR5</accession>
<dbReference type="InterPro" id="IPR036396">
    <property type="entry name" value="Cyt_P450_sf"/>
</dbReference>
<dbReference type="PANTHER" id="PTHR46696:SF4">
    <property type="entry name" value="BIOTIN BIOSYNTHESIS CYTOCHROME P450"/>
    <property type="match status" value="1"/>
</dbReference>
<dbReference type="EMBL" id="JBHTGP010000017">
    <property type="protein sequence ID" value="MFD0689504.1"/>
    <property type="molecule type" value="Genomic_DNA"/>
</dbReference>
<dbReference type="InterPro" id="IPR001128">
    <property type="entry name" value="Cyt_P450"/>
</dbReference>
<keyword evidence="2" id="KW-0503">Monooxygenase</keyword>
<evidence type="ECO:0000256" key="1">
    <source>
        <dbReference type="ARBA" id="ARBA00010617"/>
    </source>
</evidence>
<dbReference type="PRINTS" id="PR00359">
    <property type="entry name" value="BP450"/>
</dbReference>
<proteinExistence type="inferred from homology"/>
<comment type="similarity">
    <text evidence="1 2">Belongs to the cytochrome P450 family.</text>
</comment>
<dbReference type="Proteomes" id="UP001597063">
    <property type="component" value="Unassembled WGS sequence"/>
</dbReference>
<dbReference type="SUPFAM" id="SSF48264">
    <property type="entry name" value="Cytochrome P450"/>
    <property type="match status" value="1"/>
</dbReference>
<keyword evidence="2" id="KW-0479">Metal-binding</keyword>
<dbReference type="InterPro" id="IPR017972">
    <property type="entry name" value="Cyt_P450_CS"/>
</dbReference>
<dbReference type="CDD" id="cd11078">
    <property type="entry name" value="CYP130-like"/>
    <property type="match status" value="1"/>
</dbReference>
<comment type="caution">
    <text evidence="3">The sequence shown here is derived from an EMBL/GenBank/DDBJ whole genome shotgun (WGS) entry which is preliminary data.</text>
</comment>
<dbReference type="Pfam" id="PF00067">
    <property type="entry name" value="p450"/>
    <property type="match status" value="1"/>
</dbReference>
<protein>
    <submittedName>
        <fullName evidence="3">Cytochrome P450</fullName>
    </submittedName>
</protein>
<evidence type="ECO:0000313" key="4">
    <source>
        <dbReference type="Proteomes" id="UP001597063"/>
    </source>
</evidence>
<dbReference type="RefSeq" id="WP_131760104.1">
    <property type="nucleotide sequence ID" value="NZ_CAACUY010000102.1"/>
</dbReference>
<dbReference type="InterPro" id="IPR002397">
    <property type="entry name" value="Cyt_P450_B"/>
</dbReference>